<dbReference type="AlphaFoldDB" id="A0A437RAW8"/>
<proteinExistence type="inferred from homology"/>
<dbReference type="InterPro" id="IPR023296">
    <property type="entry name" value="Glyco_hydro_beta-prop_sf"/>
</dbReference>
<comment type="caution">
    <text evidence="9">The sequence shown here is derived from an EMBL/GenBank/DDBJ whole genome shotgun (WGS) entry which is preliminary data.</text>
</comment>
<organism evidence="9 10">
    <name type="scientific">Rubrivivax rivuli</name>
    <dbReference type="NCBI Taxonomy" id="1862385"/>
    <lineage>
        <taxon>Bacteria</taxon>
        <taxon>Pseudomonadati</taxon>
        <taxon>Pseudomonadota</taxon>
        <taxon>Betaproteobacteria</taxon>
        <taxon>Burkholderiales</taxon>
        <taxon>Sphaerotilaceae</taxon>
        <taxon>Rubrivivax</taxon>
    </lineage>
</organism>
<feature type="site" description="Important for catalytic activity, responsible for pKa modulation of the active site Glu and correct orientation of both the proton donor and substrate" evidence="8">
    <location>
        <position position="183"/>
    </location>
</feature>
<dbReference type="EC" id="3.2.1.55" evidence="5"/>
<dbReference type="InterPro" id="IPR016840">
    <property type="entry name" value="Glyco_hydro_43_endo_a_Ara-ase"/>
</dbReference>
<accession>A0A437RAW8</accession>
<dbReference type="GO" id="GO:0031222">
    <property type="term" value="P:arabinan catabolic process"/>
    <property type="evidence" value="ECO:0007669"/>
    <property type="project" value="UniProtKB-UniPathway"/>
</dbReference>
<keyword evidence="4 5" id="KW-0326">Glycosidase</keyword>
<keyword evidence="3 5" id="KW-0378">Hydrolase</keyword>
<evidence type="ECO:0000313" key="10">
    <source>
        <dbReference type="Proteomes" id="UP000285575"/>
    </source>
</evidence>
<feature type="binding site" evidence="7">
    <location>
        <position position="58"/>
    </location>
    <ligand>
        <name>substrate</name>
    </ligand>
</feature>
<gene>
    <name evidence="9" type="ORF">EOE66_20015</name>
</gene>
<dbReference type="EMBL" id="SACR01000006">
    <property type="protein sequence ID" value="RVU43938.1"/>
    <property type="molecule type" value="Genomic_DNA"/>
</dbReference>
<keyword evidence="10" id="KW-1185">Reference proteome</keyword>
<comment type="pathway">
    <text evidence="1 5">Glycan metabolism; L-arabinan degradation.</text>
</comment>
<dbReference type="CDD" id="cd08998">
    <property type="entry name" value="GH43_Arb43a-like"/>
    <property type="match status" value="1"/>
</dbReference>
<dbReference type="Pfam" id="PF04616">
    <property type="entry name" value="Glyco_hydro_43"/>
    <property type="match status" value="1"/>
</dbReference>
<dbReference type="GO" id="GO:0046556">
    <property type="term" value="F:alpha-L-arabinofuranosidase activity"/>
    <property type="evidence" value="ECO:0007669"/>
    <property type="project" value="UniProtKB-EC"/>
</dbReference>
<dbReference type="InterPro" id="IPR006311">
    <property type="entry name" value="TAT_signal"/>
</dbReference>
<dbReference type="PROSITE" id="PS51318">
    <property type="entry name" value="TAT"/>
    <property type="match status" value="1"/>
</dbReference>
<dbReference type="PANTHER" id="PTHR43301">
    <property type="entry name" value="ARABINAN ENDO-1,5-ALPHA-L-ARABINOSIDASE"/>
    <property type="match status" value="1"/>
</dbReference>
<name>A0A437RAW8_9BURK</name>
<evidence type="ECO:0000313" key="9">
    <source>
        <dbReference type="EMBL" id="RVU43938.1"/>
    </source>
</evidence>
<dbReference type="GO" id="GO:0046558">
    <property type="term" value="F:arabinan endo-1,5-alpha-L-arabinosidase activity"/>
    <property type="evidence" value="ECO:0007669"/>
    <property type="project" value="InterPro"/>
</dbReference>
<feature type="active site" description="Proton acceptor" evidence="6">
    <location>
        <position position="58"/>
    </location>
</feature>
<dbReference type="SUPFAM" id="SSF75005">
    <property type="entry name" value="Arabinanase/levansucrase/invertase"/>
    <property type="match status" value="1"/>
</dbReference>
<dbReference type="PANTHER" id="PTHR43301:SF3">
    <property type="entry name" value="ARABINAN ENDO-1,5-ALPHA-L-ARABINOSIDASE A-RELATED"/>
    <property type="match status" value="1"/>
</dbReference>
<evidence type="ECO:0000256" key="8">
    <source>
        <dbReference type="PIRSR" id="PIRSR026534-3"/>
    </source>
</evidence>
<sequence length="344" mass="37121">MNPRPLPGPARRRWLAQALATGAAAWGLGGAAAQPAAPAAPAAEEPGGGLRGELAAHDPTLWLAADGTQWVFATGEGLARLFSRDGRQWERRPPVFTPTSKPAWWAQHVPAHQGLDVWAPKLFAHRGRLWVMYSISTFGKRTSAIGLASAPLTEGAGAATWRDDGVLLTSSEARSDEGYNAIDPDFHADEDGRVWMAWGSWWQGLQLTELDPDTLRPRGPVTNLARRRGGIEAPTLLRHGGHMWLFMSWGLCCKGVDSTYEMRVGRAASVQGPFVDREGRLLTEGGGTLLLAGGARFKGPGHQDVITTPAGAEMVWHAYDAEAAGQPRLRRALLRWGADGWPAL</sequence>
<dbReference type="InterPro" id="IPR050727">
    <property type="entry name" value="GH43_arabinanases"/>
</dbReference>
<dbReference type="OrthoDB" id="9801455at2"/>
<dbReference type="Gene3D" id="2.115.10.20">
    <property type="entry name" value="Glycosyl hydrolase domain, family 43"/>
    <property type="match status" value="1"/>
</dbReference>
<evidence type="ECO:0000256" key="1">
    <source>
        <dbReference type="ARBA" id="ARBA00004834"/>
    </source>
</evidence>
<dbReference type="Proteomes" id="UP000285575">
    <property type="component" value="Unassembled WGS sequence"/>
</dbReference>
<dbReference type="InterPro" id="IPR006710">
    <property type="entry name" value="Glyco_hydro_43"/>
</dbReference>
<dbReference type="RefSeq" id="WP_128230497.1">
    <property type="nucleotide sequence ID" value="NZ_SACR01000006.1"/>
</dbReference>
<dbReference type="PIRSF" id="PIRSF026534">
    <property type="entry name" value="Endo_alpha-L-arabinosidase"/>
    <property type="match status" value="1"/>
</dbReference>
<protein>
    <recommendedName>
        <fullName evidence="5">Extracellular exo-alpha-(1-&gt;5)-L-arabinofuranosidase</fullName>
        <ecNumber evidence="5">3.2.1.55</ecNumber>
    </recommendedName>
</protein>
<evidence type="ECO:0000256" key="4">
    <source>
        <dbReference type="ARBA" id="ARBA00023295"/>
    </source>
</evidence>
<feature type="binding site" evidence="7">
    <location>
        <begin position="200"/>
        <end position="202"/>
    </location>
    <ligand>
        <name>substrate</name>
    </ligand>
</feature>
<dbReference type="UniPathway" id="UPA00667"/>
<comment type="similarity">
    <text evidence="2 5">Belongs to the glycosyl hydrolase 43 family.</text>
</comment>
<comment type="catalytic activity">
    <reaction evidence="5">
        <text>Hydrolysis of terminal non-reducing alpha-L-arabinofuranoside residues in alpha-L-arabinosides.</text>
        <dbReference type="EC" id="3.2.1.55"/>
    </reaction>
</comment>
<evidence type="ECO:0000256" key="7">
    <source>
        <dbReference type="PIRSR" id="PIRSR026534-2"/>
    </source>
</evidence>
<feature type="site" description="Important for substrate recognition" evidence="8">
    <location>
        <position position="302"/>
    </location>
</feature>
<feature type="binding site" evidence="7">
    <location>
        <begin position="180"/>
        <end position="183"/>
    </location>
    <ligand>
        <name>substrate</name>
    </ligand>
</feature>
<feature type="active site" description="Proton donor" evidence="6">
    <location>
        <position position="232"/>
    </location>
</feature>
<evidence type="ECO:0000256" key="2">
    <source>
        <dbReference type="ARBA" id="ARBA00009865"/>
    </source>
</evidence>
<evidence type="ECO:0000256" key="6">
    <source>
        <dbReference type="PIRSR" id="PIRSR026534-1"/>
    </source>
</evidence>
<reference evidence="9 10" key="1">
    <citation type="submission" date="2019-01" db="EMBL/GenBank/DDBJ databases">
        <authorList>
            <person name="Chen W.-M."/>
        </authorList>
    </citation>
    <scope>NUCLEOTIDE SEQUENCE [LARGE SCALE GENOMIC DNA]</scope>
    <source>
        <strain evidence="9 10">KYPY4</strain>
    </source>
</reference>
<feature type="binding site" evidence="7">
    <location>
        <position position="139"/>
    </location>
    <ligand>
        <name>substrate</name>
    </ligand>
</feature>
<evidence type="ECO:0000256" key="3">
    <source>
        <dbReference type="ARBA" id="ARBA00022801"/>
    </source>
</evidence>
<evidence type="ECO:0000256" key="5">
    <source>
        <dbReference type="PIRNR" id="PIRNR026534"/>
    </source>
</evidence>